<dbReference type="AlphaFoldDB" id="A0A926D4S3"/>
<dbReference type="Pfam" id="PF04439">
    <property type="entry name" value="Adenyl_transf"/>
    <property type="match status" value="1"/>
</dbReference>
<protein>
    <submittedName>
        <fullName evidence="1">Aminoglycoside 6-adenylyltransferase</fullName>
    </submittedName>
</protein>
<evidence type="ECO:0000313" key="2">
    <source>
        <dbReference type="Proteomes" id="UP000623172"/>
    </source>
</evidence>
<dbReference type="SUPFAM" id="SSF81631">
    <property type="entry name" value="PAP/OAS1 substrate-binding domain"/>
    <property type="match status" value="1"/>
</dbReference>
<dbReference type="Gene3D" id="1.20.120.330">
    <property type="entry name" value="Nucleotidyltransferases domain 2"/>
    <property type="match status" value="1"/>
</dbReference>
<accession>A0A926D4S3</accession>
<keyword evidence="2" id="KW-1185">Reference proteome</keyword>
<comment type="caution">
    <text evidence="1">The sequence shown here is derived from an EMBL/GenBank/DDBJ whole genome shotgun (WGS) entry which is preliminary data.</text>
</comment>
<proteinExistence type="predicted"/>
<name>A0A926D4S3_9FIRM</name>
<dbReference type="SUPFAM" id="SSF81301">
    <property type="entry name" value="Nucleotidyltransferase"/>
    <property type="match status" value="1"/>
</dbReference>
<dbReference type="InterPro" id="IPR007530">
    <property type="entry name" value="Aminoglycoside_adenylylTfrase"/>
</dbReference>
<dbReference type="RefSeq" id="WP_249315859.1">
    <property type="nucleotide sequence ID" value="NZ_JACRSR010000001.1"/>
</dbReference>
<reference evidence="1" key="1">
    <citation type="submission" date="2020-08" db="EMBL/GenBank/DDBJ databases">
        <title>Genome public.</title>
        <authorList>
            <person name="Liu C."/>
            <person name="Sun Q."/>
        </authorList>
    </citation>
    <scope>NUCLEOTIDE SEQUENCE</scope>
    <source>
        <strain evidence="1">NSJ-53</strain>
    </source>
</reference>
<gene>
    <name evidence="1" type="ORF">H8696_05710</name>
</gene>
<dbReference type="Gene3D" id="3.30.460.10">
    <property type="entry name" value="Beta Polymerase, domain 2"/>
    <property type="match status" value="1"/>
</dbReference>
<sequence>MRSEKEMMELILSTAREDERIRYVVMNGSRANPGAKADIFQDYDIVYGVTRLADFTEDPHWIDRFGNRLVMQMPDTTQIYPGEVRKGAFAYLMQFTDGNRLDLTLVSPEKTDEYVGRDSQTIVLLDKDGILPEVGKPSDRDYWIKPPTEKEFLDSCNEFFWVSPYVAKGLWRVEIPYALEMLNVPVREMLARALEWHIGIRHGFEVSAGKAGKYFEQYLEPELFAAYLATYPTARREAVWDSLMAMQRLFDRLAREIAQHFGYPYPEGDSSRVFLHLEHVRDLPKDAEVLYTKEETQRLFGEME</sequence>
<dbReference type="PIRSF" id="PIRSF000812">
    <property type="entry name" value="AAD"/>
    <property type="match status" value="1"/>
</dbReference>
<dbReference type="Proteomes" id="UP000623172">
    <property type="component" value="Unassembled WGS sequence"/>
</dbReference>
<dbReference type="InterPro" id="IPR043519">
    <property type="entry name" value="NT_sf"/>
</dbReference>
<evidence type="ECO:0000313" key="1">
    <source>
        <dbReference type="EMBL" id="MBC8531342.1"/>
    </source>
</evidence>
<organism evidence="1 2">
    <name type="scientific">Gehongia tenuis</name>
    <dbReference type="NCBI Taxonomy" id="2763655"/>
    <lineage>
        <taxon>Bacteria</taxon>
        <taxon>Bacillati</taxon>
        <taxon>Bacillota</taxon>
        <taxon>Clostridia</taxon>
        <taxon>Christensenellales</taxon>
        <taxon>Christensenellaceae</taxon>
        <taxon>Gehongia</taxon>
    </lineage>
</organism>
<dbReference type="EMBL" id="JACRSR010000001">
    <property type="protein sequence ID" value="MBC8531342.1"/>
    <property type="molecule type" value="Genomic_DNA"/>
</dbReference>